<organism evidence="1">
    <name type="scientific">Salix viminalis</name>
    <name type="common">Common osier</name>
    <name type="synonym">Basket willow</name>
    <dbReference type="NCBI Taxonomy" id="40686"/>
    <lineage>
        <taxon>Eukaryota</taxon>
        <taxon>Viridiplantae</taxon>
        <taxon>Streptophyta</taxon>
        <taxon>Embryophyta</taxon>
        <taxon>Tracheophyta</taxon>
        <taxon>Spermatophyta</taxon>
        <taxon>Magnoliopsida</taxon>
        <taxon>eudicotyledons</taxon>
        <taxon>Gunneridae</taxon>
        <taxon>Pentapetalae</taxon>
        <taxon>rosids</taxon>
        <taxon>fabids</taxon>
        <taxon>Malpighiales</taxon>
        <taxon>Salicaceae</taxon>
        <taxon>Saliceae</taxon>
        <taxon>Salix</taxon>
    </lineage>
</organism>
<evidence type="ECO:0000313" key="1">
    <source>
        <dbReference type="EMBL" id="VFU19855.1"/>
    </source>
</evidence>
<protein>
    <submittedName>
        <fullName evidence="1">Uncharacterized protein</fullName>
    </submittedName>
</protein>
<dbReference type="EMBL" id="CAADRP010000001">
    <property type="protein sequence ID" value="VFU19855.1"/>
    <property type="molecule type" value="Genomic_DNA"/>
</dbReference>
<dbReference type="AlphaFoldDB" id="A0A6N2JW40"/>
<proteinExistence type="predicted"/>
<gene>
    <name evidence="1" type="ORF">SVIM_LOCUS1051</name>
</gene>
<name>A0A6N2JW40_SALVM</name>
<sequence>MLERRSIHARAWLHPRVWFVAIKANSGYKFSSLFEEESLLKLALITEVAELNTRKPLELPDRDLDKQANNFEETLVTHKSTTKPLSFFSLPGTF</sequence>
<reference evidence="1" key="1">
    <citation type="submission" date="2019-03" db="EMBL/GenBank/DDBJ databases">
        <authorList>
            <person name="Mank J."/>
            <person name="Almeida P."/>
        </authorList>
    </citation>
    <scope>NUCLEOTIDE SEQUENCE</scope>
    <source>
        <strain evidence="1">78183</strain>
    </source>
</reference>
<accession>A0A6N2JW40</accession>